<comment type="caution">
    <text evidence="2">The sequence shown here is derived from an EMBL/GenBank/DDBJ whole genome shotgun (WGS) entry which is preliminary data.</text>
</comment>
<proteinExistence type="predicted"/>
<dbReference type="EMBL" id="MLJW01001763">
    <property type="protein sequence ID" value="OIQ76823.1"/>
    <property type="molecule type" value="Genomic_DNA"/>
</dbReference>
<organism evidence="2">
    <name type="scientific">mine drainage metagenome</name>
    <dbReference type="NCBI Taxonomy" id="410659"/>
    <lineage>
        <taxon>unclassified sequences</taxon>
        <taxon>metagenomes</taxon>
        <taxon>ecological metagenomes</taxon>
    </lineage>
</organism>
<reference evidence="2" key="1">
    <citation type="submission" date="2016-10" db="EMBL/GenBank/DDBJ databases">
        <title>Sequence of Gallionella enrichment culture.</title>
        <authorList>
            <person name="Poehlein A."/>
            <person name="Muehling M."/>
            <person name="Daniel R."/>
        </authorList>
    </citation>
    <scope>NUCLEOTIDE SEQUENCE</scope>
</reference>
<gene>
    <name evidence="2" type="ORF">GALL_414870</name>
</gene>
<accession>A0A1J5QA02</accession>
<evidence type="ECO:0000313" key="2">
    <source>
        <dbReference type="EMBL" id="OIQ76823.1"/>
    </source>
</evidence>
<feature type="region of interest" description="Disordered" evidence="1">
    <location>
        <begin position="1"/>
        <end position="21"/>
    </location>
</feature>
<dbReference type="AlphaFoldDB" id="A0A1J5QA02"/>
<protein>
    <submittedName>
        <fullName evidence="2">Uncharacterized protein</fullName>
    </submittedName>
</protein>
<sequence length="297" mass="33692">MRFQRHAGIHQAQTATAHRSHARRTIGFSHLRHHTHGVWKVFFGRQYGNQRALCQTTMANFTAFGGANASGFTGRKGRHVVVQHEAVFIVARQRINALRIAFGSQRGYHQRLGFTPGEQSRAMGARQHAVADFDSTYGARVTAINAWFTRQNLSTDQLRFNLKQQTFNSHAIKCSTFCFQSRHHIGISRTASLRAGLLVANLVGCRQLVMGQSIHLGDQGLVLGRRCPVPRRFAGITHQIMDGIDRNRALGVAKHHRPKHNFFRQLVGFRFHHQHSRFGARHHQIHLARFALSLAWI</sequence>
<name>A0A1J5QA02_9ZZZZ</name>
<evidence type="ECO:0000256" key="1">
    <source>
        <dbReference type="SAM" id="MobiDB-lite"/>
    </source>
</evidence>